<accession>A0A4R2LRE5</accession>
<dbReference type="EMBL" id="SLXD01000025">
    <property type="protein sequence ID" value="TCO96908.1"/>
    <property type="molecule type" value="Genomic_DNA"/>
</dbReference>
<dbReference type="InterPro" id="IPR051317">
    <property type="entry name" value="Gfo/Idh/MocA_oxidoreduct"/>
</dbReference>
<evidence type="ECO:0000256" key="2">
    <source>
        <dbReference type="ARBA" id="ARBA00023002"/>
    </source>
</evidence>
<feature type="domain" description="Gfo/Idh/MocA-like oxidoreductase C-terminal" evidence="4">
    <location>
        <begin position="140"/>
        <end position="349"/>
    </location>
</feature>
<dbReference type="Gene3D" id="3.30.360.10">
    <property type="entry name" value="Dihydrodipicolinate Reductase, domain 2"/>
    <property type="match status" value="1"/>
</dbReference>
<dbReference type="PANTHER" id="PTHR43708:SF5">
    <property type="entry name" value="CONSERVED EXPRESSED OXIDOREDUCTASE (EUROFUNG)-RELATED"/>
    <property type="match status" value="1"/>
</dbReference>
<dbReference type="InterPro" id="IPR004104">
    <property type="entry name" value="Gfo/Idh/MocA-like_OxRdtase_C"/>
</dbReference>
<evidence type="ECO:0000259" key="4">
    <source>
        <dbReference type="Pfam" id="PF02894"/>
    </source>
</evidence>
<keyword evidence="2" id="KW-0560">Oxidoreductase</keyword>
<dbReference type="Pfam" id="PF02894">
    <property type="entry name" value="GFO_IDH_MocA_C"/>
    <property type="match status" value="1"/>
</dbReference>
<dbReference type="GO" id="GO:0000166">
    <property type="term" value="F:nucleotide binding"/>
    <property type="evidence" value="ECO:0007669"/>
    <property type="project" value="InterPro"/>
</dbReference>
<protein>
    <submittedName>
        <fullName evidence="5">Putative dehydrogenase</fullName>
    </submittedName>
</protein>
<dbReference type="InterPro" id="IPR000683">
    <property type="entry name" value="Gfo/Idh/MocA-like_OxRdtase_N"/>
</dbReference>
<sequence length="355" mass="38627">MNEIHVGLIGWGSAAATFHAPLIRATTGLRLAAVATRSPEHVVPLVHATCGPQVRVTSPEALIGDATLDLVVVATPNDSHFPLAAAALAAGRHVVVDKPFALDFAQARALAAHAAAAGRQLCVFHNRRWDGDFLTLQRVLHEGVLGRAVEFVSHFDRFRPQVRSRWRERPGAGTGLWFDLGPHLLDQALRLFGWPSSIVLDRAVQREGASTDDWFSCRLLWRNGPHAGLRARLQAGMLVARPGPRFELHGRAGSMTVEGLDPQEDALKRGEDPAAPGWGHDSRERAWIWRADGARVPVLLQAGDYPRFYAGVRDALRGLLPLPVALDDALAVQRLLDEGVHSAEGRCDVALDFLA</sequence>
<dbReference type="Pfam" id="PF01408">
    <property type="entry name" value="GFO_IDH_MocA"/>
    <property type="match status" value="1"/>
</dbReference>
<dbReference type="Gene3D" id="3.40.50.720">
    <property type="entry name" value="NAD(P)-binding Rossmann-like Domain"/>
    <property type="match status" value="1"/>
</dbReference>
<dbReference type="Proteomes" id="UP000295106">
    <property type="component" value="Unassembled WGS sequence"/>
</dbReference>
<dbReference type="RefSeq" id="WP_132649767.1">
    <property type="nucleotide sequence ID" value="NZ_NRRI01000059.1"/>
</dbReference>
<dbReference type="NCBIfam" id="NF008607">
    <property type="entry name" value="PRK11579.1"/>
    <property type="match status" value="1"/>
</dbReference>
<dbReference type="InterPro" id="IPR036291">
    <property type="entry name" value="NAD(P)-bd_dom_sf"/>
</dbReference>
<evidence type="ECO:0000256" key="1">
    <source>
        <dbReference type="ARBA" id="ARBA00010928"/>
    </source>
</evidence>
<reference evidence="5 6" key="1">
    <citation type="submission" date="2019-03" db="EMBL/GenBank/DDBJ databases">
        <title>Genomic Encyclopedia of Type Strains, Phase IV (KMG-IV): sequencing the most valuable type-strain genomes for metagenomic binning, comparative biology and taxonomic classification.</title>
        <authorList>
            <person name="Goeker M."/>
        </authorList>
    </citation>
    <scope>NUCLEOTIDE SEQUENCE [LARGE SCALE GENOMIC DNA]</scope>
    <source>
        <strain evidence="5 6">DSM 1709</strain>
    </source>
</reference>
<evidence type="ECO:0000313" key="5">
    <source>
        <dbReference type="EMBL" id="TCO96908.1"/>
    </source>
</evidence>
<evidence type="ECO:0000259" key="3">
    <source>
        <dbReference type="Pfam" id="PF01408"/>
    </source>
</evidence>
<dbReference type="SUPFAM" id="SSF51735">
    <property type="entry name" value="NAD(P)-binding Rossmann-fold domains"/>
    <property type="match status" value="1"/>
</dbReference>
<gene>
    <name evidence="5" type="ORF">EV684_1253</name>
</gene>
<feature type="domain" description="Gfo/Idh/MocA-like oxidoreductase N-terminal" evidence="3">
    <location>
        <begin position="4"/>
        <end position="125"/>
    </location>
</feature>
<comment type="similarity">
    <text evidence="1">Belongs to the Gfo/Idh/MocA family.</text>
</comment>
<dbReference type="GO" id="GO:0016491">
    <property type="term" value="F:oxidoreductase activity"/>
    <property type="evidence" value="ECO:0007669"/>
    <property type="project" value="UniProtKB-KW"/>
</dbReference>
<dbReference type="OrthoDB" id="9774191at2"/>
<organism evidence="5 6">
    <name type="scientific">Rubrivivax gelatinosus</name>
    <name type="common">Rhodocyclus gelatinosus</name>
    <name type="synonym">Rhodopseudomonas gelatinosa</name>
    <dbReference type="NCBI Taxonomy" id="28068"/>
    <lineage>
        <taxon>Bacteria</taxon>
        <taxon>Pseudomonadati</taxon>
        <taxon>Pseudomonadota</taxon>
        <taxon>Betaproteobacteria</taxon>
        <taxon>Burkholderiales</taxon>
        <taxon>Sphaerotilaceae</taxon>
        <taxon>Rubrivivax</taxon>
    </lineage>
</organism>
<proteinExistence type="inferred from homology"/>
<comment type="caution">
    <text evidence="5">The sequence shown here is derived from an EMBL/GenBank/DDBJ whole genome shotgun (WGS) entry which is preliminary data.</text>
</comment>
<name>A0A4R2LRE5_RUBGE</name>
<evidence type="ECO:0000313" key="6">
    <source>
        <dbReference type="Proteomes" id="UP000295106"/>
    </source>
</evidence>
<dbReference type="PANTHER" id="PTHR43708">
    <property type="entry name" value="CONSERVED EXPRESSED OXIDOREDUCTASE (EUROFUNG)"/>
    <property type="match status" value="1"/>
</dbReference>
<dbReference type="AlphaFoldDB" id="A0A4R2LRE5"/>